<dbReference type="Proteomes" id="UP000502498">
    <property type="component" value="Chromosome"/>
</dbReference>
<feature type="compositionally biased region" description="Basic and acidic residues" evidence="1">
    <location>
        <begin position="1"/>
        <end position="14"/>
    </location>
</feature>
<reference evidence="3 4" key="1">
    <citation type="submission" date="2020-05" db="EMBL/GenBank/DDBJ databases">
        <title>Strain PA2F3 complete genome.</title>
        <authorList>
            <person name="Kim Y.-S."/>
            <person name="Kim S.-J."/>
            <person name="Jung H.-k."/>
            <person name="Kim S.-E."/>
            <person name="Kim K.-H."/>
        </authorList>
    </citation>
    <scope>NUCLEOTIDE SEQUENCE [LARGE SCALE GENOMIC DNA]</scope>
    <source>
        <strain evidence="3 4">PA2F3</strain>
    </source>
</reference>
<feature type="compositionally biased region" description="Low complexity" evidence="1">
    <location>
        <begin position="28"/>
        <end position="42"/>
    </location>
</feature>
<feature type="transmembrane region" description="Helical" evidence="2">
    <location>
        <begin position="92"/>
        <end position="113"/>
    </location>
</feature>
<evidence type="ECO:0000313" key="4">
    <source>
        <dbReference type="Proteomes" id="UP000502498"/>
    </source>
</evidence>
<dbReference type="AlphaFoldDB" id="A0A7D4UB72"/>
<evidence type="ECO:0000256" key="2">
    <source>
        <dbReference type="SAM" id="Phobius"/>
    </source>
</evidence>
<feature type="transmembrane region" description="Helical" evidence="2">
    <location>
        <begin position="133"/>
        <end position="152"/>
    </location>
</feature>
<feature type="region of interest" description="Disordered" evidence="1">
    <location>
        <begin position="1"/>
        <end position="43"/>
    </location>
</feature>
<gene>
    <name evidence="3" type="ORF">HQM25_07470</name>
</gene>
<protein>
    <submittedName>
        <fullName evidence="3">DNA polymerase III subunit gamma/tau</fullName>
    </submittedName>
</protein>
<accession>A0A7D4UB72</accession>
<keyword evidence="2" id="KW-0812">Transmembrane</keyword>
<dbReference type="EMBL" id="CP054038">
    <property type="protein sequence ID" value="QKJ19223.1"/>
    <property type="molecule type" value="Genomic_DNA"/>
</dbReference>
<sequence length="185" mass="18482">MSTSRDDDAFRWEGDADPTLDAGGSTGGESAAGEAAAAHDTGTVGAGEVAPGLPAGYTAVGKGSAPVPAVPSADAAADGGEAGGQSASIGNAALVALGVLGGIYGLFTLGWIFGGLRLQGVAQYLVADVMFQGSFWLAVLAPALWFATTWLLTATSRAWVRFVWLAAGAVLLLPWPFVMIGAVGQ</sequence>
<keyword evidence="2" id="KW-0472">Membrane</keyword>
<name>A0A7D4UB72_9MICO</name>
<proteinExistence type="predicted"/>
<keyword evidence="2" id="KW-1133">Transmembrane helix</keyword>
<evidence type="ECO:0000256" key="1">
    <source>
        <dbReference type="SAM" id="MobiDB-lite"/>
    </source>
</evidence>
<organism evidence="3 4">
    <name type="scientific">Microbacterium hominis</name>
    <dbReference type="NCBI Taxonomy" id="162426"/>
    <lineage>
        <taxon>Bacteria</taxon>
        <taxon>Bacillati</taxon>
        <taxon>Actinomycetota</taxon>
        <taxon>Actinomycetes</taxon>
        <taxon>Micrococcales</taxon>
        <taxon>Microbacteriaceae</taxon>
        <taxon>Microbacterium</taxon>
    </lineage>
</organism>
<evidence type="ECO:0000313" key="3">
    <source>
        <dbReference type="EMBL" id="QKJ19223.1"/>
    </source>
</evidence>
<feature type="transmembrane region" description="Helical" evidence="2">
    <location>
        <begin position="159"/>
        <end position="183"/>
    </location>
</feature>
<dbReference type="RefSeq" id="WP_172989664.1">
    <property type="nucleotide sequence ID" value="NZ_CP054038.1"/>
</dbReference>